<dbReference type="InterPro" id="IPR015422">
    <property type="entry name" value="PyrdxlP-dep_Trfase_small"/>
</dbReference>
<dbReference type="PANTHER" id="PTHR43094:SF1">
    <property type="entry name" value="AMINOTRANSFERASE CLASS-III"/>
    <property type="match status" value="1"/>
</dbReference>
<evidence type="ECO:0000256" key="2">
    <source>
        <dbReference type="ARBA" id="ARBA00008954"/>
    </source>
</evidence>
<evidence type="ECO:0000256" key="1">
    <source>
        <dbReference type="ARBA" id="ARBA00001933"/>
    </source>
</evidence>
<dbReference type="RefSeq" id="XP_033583034.1">
    <property type="nucleotide sequence ID" value="XM_033712594.1"/>
</dbReference>
<comment type="similarity">
    <text evidence="2 4">Belongs to the class-III pyridoxal-phosphate-dependent aminotransferase family.</text>
</comment>
<evidence type="ECO:0000256" key="4">
    <source>
        <dbReference type="RuleBase" id="RU003560"/>
    </source>
</evidence>
<keyword evidence="5" id="KW-0808">Transferase</keyword>
<evidence type="ECO:0000313" key="7">
    <source>
        <dbReference type="RefSeq" id="XP_033583034.1"/>
    </source>
</evidence>
<dbReference type="GO" id="GO:0008483">
    <property type="term" value="F:transaminase activity"/>
    <property type="evidence" value="ECO:0007669"/>
    <property type="project" value="UniProtKB-KW"/>
</dbReference>
<dbReference type="GO" id="GO:0005829">
    <property type="term" value="C:cytosol"/>
    <property type="evidence" value="ECO:0007669"/>
    <property type="project" value="TreeGrafter"/>
</dbReference>
<keyword evidence="3 4" id="KW-0663">Pyridoxal phosphate</keyword>
<sequence length="476" mass="51146">MSPSAVVNKRAVVVEPETTGHKNVKTKSVLLHRHIHYEPSTVVAAKGNYVELNSGQKILDATGGAAVSCLGHGNQRVKEAINRQLDQVAYCASLFFGSSAGEALAKELVDGTNGQMARAYIVCSGSEAMEATMKLARQYFLECAPAQPERVNFIARKESYHGTTLGGLSMSGHVGRRALFEPMLLGNVSRVSACNAYRGMKEGESTKEYVARLAQELDDEFVRLGPQTVCAFVAEPVVGAALGCVPAVPGYFQAMKAVCDKYGALLVFDEVMSGMGRSGTLHAWEQEGVVPDIETIGKGLGGGYAAVAGLLIGHRVIHVLDKGTGAFSHGHTYQGHPVACAAALEVQRIVREEGLVENARRMGEVLEKQLKERLSSHPNVGDIRGRGLFWGIELVRDKATKEPFDPKDGIAMALHEKGLEPKHSISLYPGTGTVDGKSGDHIMLAPAYNTTEADITLIVDRTTAAIEDFFAQRSYH</sequence>
<accession>A0A6A6Z4X0</accession>
<evidence type="ECO:0000256" key="3">
    <source>
        <dbReference type="ARBA" id="ARBA00022898"/>
    </source>
</evidence>
<evidence type="ECO:0000313" key="5">
    <source>
        <dbReference type="EMBL" id="KAF2816070.1"/>
    </source>
</evidence>
<evidence type="ECO:0000313" key="6">
    <source>
        <dbReference type="Proteomes" id="UP000504636"/>
    </source>
</evidence>
<dbReference type="AlphaFoldDB" id="A0A6A6Z4X0"/>
<comment type="cofactor">
    <cofactor evidence="1">
        <name>pyridoxal 5'-phosphate</name>
        <dbReference type="ChEBI" id="CHEBI:597326"/>
    </cofactor>
</comment>
<dbReference type="FunFam" id="3.40.640.10:FF:000004">
    <property type="entry name" value="Acetylornithine aminotransferase"/>
    <property type="match status" value="1"/>
</dbReference>
<reference evidence="7" key="2">
    <citation type="submission" date="2020-04" db="EMBL/GenBank/DDBJ databases">
        <authorList>
            <consortium name="NCBI Genome Project"/>
        </authorList>
    </citation>
    <scope>NUCLEOTIDE SEQUENCE</scope>
    <source>
        <strain evidence="7">CBS 304.34</strain>
    </source>
</reference>
<dbReference type="GeneID" id="54453487"/>
<proteinExistence type="inferred from homology"/>
<reference evidence="5 7" key="1">
    <citation type="journal article" date="2020" name="Stud. Mycol.">
        <title>101 Dothideomycetes genomes: a test case for predicting lifestyles and emergence of pathogens.</title>
        <authorList>
            <person name="Haridas S."/>
            <person name="Albert R."/>
            <person name="Binder M."/>
            <person name="Bloem J."/>
            <person name="Labutti K."/>
            <person name="Salamov A."/>
            <person name="Andreopoulos B."/>
            <person name="Baker S."/>
            <person name="Barry K."/>
            <person name="Bills G."/>
            <person name="Bluhm B."/>
            <person name="Cannon C."/>
            <person name="Castanera R."/>
            <person name="Culley D."/>
            <person name="Daum C."/>
            <person name="Ezra D."/>
            <person name="Gonzalez J."/>
            <person name="Henrissat B."/>
            <person name="Kuo A."/>
            <person name="Liang C."/>
            <person name="Lipzen A."/>
            <person name="Lutzoni F."/>
            <person name="Magnuson J."/>
            <person name="Mondo S."/>
            <person name="Nolan M."/>
            <person name="Ohm R."/>
            <person name="Pangilinan J."/>
            <person name="Park H.-J."/>
            <person name="Ramirez L."/>
            <person name="Alfaro M."/>
            <person name="Sun H."/>
            <person name="Tritt A."/>
            <person name="Yoshinaga Y."/>
            <person name="Zwiers L.-H."/>
            <person name="Turgeon B."/>
            <person name="Goodwin S."/>
            <person name="Spatafora J."/>
            <person name="Crous P."/>
            <person name="Grigoriev I."/>
        </authorList>
    </citation>
    <scope>NUCLEOTIDE SEQUENCE</scope>
    <source>
        <strain evidence="5 7">CBS 304.34</strain>
    </source>
</reference>
<dbReference type="Pfam" id="PF00202">
    <property type="entry name" value="Aminotran_3"/>
    <property type="match status" value="1"/>
</dbReference>
<dbReference type="SUPFAM" id="SSF53383">
    <property type="entry name" value="PLP-dependent transferases"/>
    <property type="match status" value="1"/>
</dbReference>
<dbReference type="Proteomes" id="UP000504636">
    <property type="component" value="Unplaced"/>
</dbReference>
<protein>
    <submittedName>
        <fullName evidence="5 7">Aminotransferase</fullName>
    </submittedName>
</protein>
<dbReference type="InterPro" id="IPR015421">
    <property type="entry name" value="PyrdxlP-dep_Trfase_major"/>
</dbReference>
<dbReference type="InterPro" id="IPR005814">
    <property type="entry name" value="Aminotrans_3"/>
</dbReference>
<dbReference type="OrthoDB" id="5419315at2759"/>
<keyword evidence="6" id="KW-1185">Reference proteome</keyword>
<dbReference type="GO" id="GO:0030170">
    <property type="term" value="F:pyridoxal phosphate binding"/>
    <property type="evidence" value="ECO:0007669"/>
    <property type="project" value="InterPro"/>
</dbReference>
<dbReference type="Gene3D" id="3.40.640.10">
    <property type="entry name" value="Type I PLP-dependent aspartate aminotransferase-like (Major domain)"/>
    <property type="match status" value="1"/>
</dbReference>
<dbReference type="Gene3D" id="3.90.1150.10">
    <property type="entry name" value="Aspartate Aminotransferase, domain 1"/>
    <property type="match status" value="1"/>
</dbReference>
<reference evidence="7" key="3">
    <citation type="submission" date="2025-04" db="UniProtKB">
        <authorList>
            <consortium name="RefSeq"/>
        </authorList>
    </citation>
    <scope>IDENTIFICATION</scope>
    <source>
        <strain evidence="7">CBS 304.34</strain>
    </source>
</reference>
<dbReference type="CDD" id="cd00610">
    <property type="entry name" value="OAT_like"/>
    <property type="match status" value="1"/>
</dbReference>
<name>A0A6A6Z4X0_9PEZI</name>
<dbReference type="PANTHER" id="PTHR43094">
    <property type="entry name" value="AMINOTRANSFERASE"/>
    <property type="match status" value="1"/>
</dbReference>
<organism evidence="5">
    <name type="scientific">Mytilinidion resinicola</name>
    <dbReference type="NCBI Taxonomy" id="574789"/>
    <lineage>
        <taxon>Eukaryota</taxon>
        <taxon>Fungi</taxon>
        <taxon>Dikarya</taxon>
        <taxon>Ascomycota</taxon>
        <taxon>Pezizomycotina</taxon>
        <taxon>Dothideomycetes</taxon>
        <taxon>Pleosporomycetidae</taxon>
        <taxon>Mytilinidiales</taxon>
        <taxon>Mytilinidiaceae</taxon>
        <taxon>Mytilinidion</taxon>
    </lineage>
</organism>
<keyword evidence="5 7" id="KW-0032">Aminotransferase</keyword>
<dbReference type="InterPro" id="IPR015424">
    <property type="entry name" value="PyrdxlP-dep_Trfase"/>
</dbReference>
<dbReference type="NCBIfam" id="NF005685">
    <property type="entry name" value="PRK07483.1"/>
    <property type="match status" value="1"/>
</dbReference>
<gene>
    <name evidence="5 7" type="ORF">BDZ99DRAFT_128045</name>
</gene>
<dbReference type="EMBL" id="MU003693">
    <property type="protein sequence ID" value="KAF2816070.1"/>
    <property type="molecule type" value="Genomic_DNA"/>
</dbReference>